<dbReference type="PANTHER" id="PTHR46159">
    <property type="entry name" value="PROTEIN TESMIN/TSO1-LIKE CXC 2"/>
    <property type="match status" value="1"/>
</dbReference>
<dbReference type="PANTHER" id="PTHR46159:SF6">
    <property type="entry name" value="OS12G0605300 PROTEIN"/>
    <property type="match status" value="1"/>
</dbReference>
<keyword evidence="7" id="KW-1185">Reference proteome</keyword>
<feature type="region of interest" description="Disordered" evidence="4">
    <location>
        <begin position="80"/>
        <end position="99"/>
    </location>
</feature>
<dbReference type="InterPro" id="IPR005172">
    <property type="entry name" value="CRC"/>
</dbReference>
<dbReference type="Pfam" id="PF03638">
    <property type="entry name" value="TCR"/>
    <property type="match status" value="1"/>
</dbReference>
<feature type="region of interest" description="Disordered" evidence="4">
    <location>
        <begin position="158"/>
        <end position="193"/>
    </location>
</feature>
<dbReference type="EMBL" id="PKPP01001551">
    <property type="protein sequence ID" value="PWA81774.1"/>
    <property type="molecule type" value="Genomic_DNA"/>
</dbReference>
<feature type="compositionally biased region" description="Polar residues" evidence="4">
    <location>
        <begin position="158"/>
        <end position="181"/>
    </location>
</feature>
<organism evidence="6 7">
    <name type="scientific">Artemisia annua</name>
    <name type="common">Sweet wormwood</name>
    <dbReference type="NCBI Taxonomy" id="35608"/>
    <lineage>
        <taxon>Eukaryota</taxon>
        <taxon>Viridiplantae</taxon>
        <taxon>Streptophyta</taxon>
        <taxon>Embryophyta</taxon>
        <taxon>Tracheophyta</taxon>
        <taxon>Spermatophyta</taxon>
        <taxon>Magnoliopsida</taxon>
        <taxon>eudicotyledons</taxon>
        <taxon>Gunneridae</taxon>
        <taxon>Pentapetalae</taxon>
        <taxon>asterids</taxon>
        <taxon>campanulids</taxon>
        <taxon>Asterales</taxon>
        <taxon>Asteraceae</taxon>
        <taxon>Asteroideae</taxon>
        <taxon>Anthemideae</taxon>
        <taxon>Artemisiinae</taxon>
        <taxon>Artemisia</taxon>
    </lineage>
</organism>
<dbReference type="SMART" id="SM01114">
    <property type="entry name" value="CXC"/>
    <property type="match status" value="1"/>
</dbReference>
<keyword evidence="3" id="KW-0539">Nucleus</keyword>
<protein>
    <submittedName>
        <fullName evidence="6">CRC domain-containing protein TSO1</fullName>
    </submittedName>
</protein>
<evidence type="ECO:0000259" key="5">
    <source>
        <dbReference type="PROSITE" id="PS51634"/>
    </source>
</evidence>
<evidence type="ECO:0000313" key="7">
    <source>
        <dbReference type="Proteomes" id="UP000245207"/>
    </source>
</evidence>
<accession>A0A2U1P7R2</accession>
<feature type="domain" description="CRC" evidence="5">
    <location>
        <begin position="1"/>
        <end position="59"/>
    </location>
</feature>
<comment type="caution">
    <text evidence="6">The sequence shown here is derived from an EMBL/GenBank/DDBJ whole genome shotgun (WGS) entry which is preliminary data.</text>
</comment>
<gene>
    <name evidence="6" type="ORF">CTI12_AA182990</name>
</gene>
<dbReference type="Proteomes" id="UP000245207">
    <property type="component" value="Unassembled WGS sequence"/>
</dbReference>
<evidence type="ECO:0000313" key="6">
    <source>
        <dbReference type="EMBL" id="PWA81774.1"/>
    </source>
</evidence>
<comment type="subcellular location">
    <subcellularLocation>
        <location evidence="1">Nucleus</location>
    </subcellularLocation>
</comment>
<dbReference type="InterPro" id="IPR033467">
    <property type="entry name" value="Tesmin/TSO1-like_CXC"/>
</dbReference>
<evidence type="ECO:0000256" key="1">
    <source>
        <dbReference type="ARBA" id="ARBA00004123"/>
    </source>
</evidence>
<evidence type="ECO:0000256" key="3">
    <source>
        <dbReference type="ARBA" id="ARBA00023242"/>
    </source>
</evidence>
<proteinExistence type="inferred from homology"/>
<dbReference type="STRING" id="35608.A0A2U1P7R2"/>
<comment type="similarity">
    <text evidence="2">Belongs to the lin-54 family.</text>
</comment>
<dbReference type="AlphaFoldDB" id="A0A2U1P7R2"/>
<sequence>MVKSDAHEDENQPIPIELKKRKGCNCGRSMCMKNYCLCYQAKVGCGSECRCVSCKNSFGKKGEAGRKAENSNPQILHLDHREGASTTSHSTRNGNSNMFSLDQQTYHNAEIMNQFTPPNTTMLDHSVAMDGPTSSRTNANITYVDSVMVTPIPLFGGTQVNNSNGNPMDTSDKNTPNTTRGSWMHHPNAYRQQ</sequence>
<evidence type="ECO:0000256" key="4">
    <source>
        <dbReference type="SAM" id="MobiDB-lite"/>
    </source>
</evidence>
<dbReference type="GO" id="GO:0003700">
    <property type="term" value="F:DNA-binding transcription factor activity"/>
    <property type="evidence" value="ECO:0007669"/>
    <property type="project" value="InterPro"/>
</dbReference>
<dbReference type="OrthoDB" id="1435936at2759"/>
<dbReference type="GO" id="GO:0005634">
    <property type="term" value="C:nucleus"/>
    <property type="evidence" value="ECO:0007669"/>
    <property type="project" value="UniProtKB-SubCell"/>
</dbReference>
<dbReference type="PROSITE" id="PS51634">
    <property type="entry name" value="CRC"/>
    <property type="match status" value="1"/>
</dbReference>
<dbReference type="InterPro" id="IPR044522">
    <property type="entry name" value="TSO1-like"/>
</dbReference>
<feature type="compositionally biased region" description="Polar residues" evidence="4">
    <location>
        <begin position="84"/>
        <end position="99"/>
    </location>
</feature>
<evidence type="ECO:0000256" key="2">
    <source>
        <dbReference type="ARBA" id="ARBA00007267"/>
    </source>
</evidence>
<reference evidence="6 7" key="1">
    <citation type="journal article" date="2018" name="Mol. Plant">
        <title>The genome of Artemisia annua provides insight into the evolution of Asteraceae family and artemisinin biosynthesis.</title>
        <authorList>
            <person name="Shen Q."/>
            <person name="Zhang L."/>
            <person name="Liao Z."/>
            <person name="Wang S."/>
            <person name="Yan T."/>
            <person name="Shi P."/>
            <person name="Liu M."/>
            <person name="Fu X."/>
            <person name="Pan Q."/>
            <person name="Wang Y."/>
            <person name="Lv Z."/>
            <person name="Lu X."/>
            <person name="Zhang F."/>
            <person name="Jiang W."/>
            <person name="Ma Y."/>
            <person name="Chen M."/>
            <person name="Hao X."/>
            <person name="Li L."/>
            <person name="Tang Y."/>
            <person name="Lv G."/>
            <person name="Zhou Y."/>
            <person name="Sun X."/>
            <person name="Brodelius P.E."/>
            <person name="Rose J.K.C."/>
            <person name="Tang K."/>
        </authorList>
    </citation>
    <scope>NUCLEOTIDE SEQUENCE [LARGE SCALE GENOMIC DNA]</scope>
    <source>
        <strain evidence="7">cv. Huhao1</strain>
        <tissue evidence="6">Leaf</tissue>
    </source>
</reference>
<name>A0A2U1P7R2_ARTAN</name>